<protein>
    <submittedName>
        <fullName evidence="3">Uncharacterized protein</fullName>
    </submittedName>
</protein>
<evidence type="ECO:0000313" key="3">
    <source>
        <dbReference type="EMBL" id="CAK4031491.1"/>
    </source>
</evidence>
<feature type="compositionally biased region" description="Basic and acidic residues" evidence="2">
    <location>
        <begin position="607"/>
        <end position="617"/>
    </location>
</feature>
<sequence length="651" mass="73725">MDEATFQNELISLKYRIGEMASMYQQQPSQLFSPTPPATDAFSHRLDEVKARMQALQASLYHVTALRDRSTQNKPTPPAHPAHLFDENALHVQQSRLSLPSGPLFWQLFTSLRSDVQGLGSRVATLEQNCSELEDRVDGLDPHQFTPAGSDLSFGNPQQDFTFERGYDPFGSSRPLPFGISADALYGNRNVGVELPAAGENAAPKTQPVPAVEGVAFRDKEIARLEELMRAIQESLRHHEDLVGRKDAELERLNSDRQDGEARILELERTVAERNSTIRAYSDMMAEKDSEIEDLRAESRSKDDSLHTWTYRHHTIQQAFVHNQTELYHADQQIQQLQGALYESQRSDQDELENKTREITKLREFYEAKEAIVHEQDQIVARGAKLLEERDSEIERTSKELQVLKDDIRNESRERIRFAKLLDERDEEILQLRASLDRALMPRPTKSKARNDSTDIKQDEYSEKGMPCSPFATAGSSVKRARPASAEWTPRAIDNYARLPWEQKRASLWKRGAAANELRFGVPGLVAQRENASEEANTTSGSQRRDPRRSDSLKLLQRLALVEEGGRPPASAIEDDKLPRARLPLDATRPPLPAPPSPRKVASAEDLVTRRGHDDTQTGRQQRISRHQSIQHLPGHRLQAYVEEDDRGGDA</sequence>
<evidence type="ECO:0000256" key="2">
    <source>
        <dbReference type="SAM" id="MobiDB-lite"/>
    </source>
</evidence>
<feature type="compositionally biased region" description="Basic and acidic residues" evidence="2">
    <location>
        <begin position="449"/>
        <end position="463"/>
    </location>
</feature>
<feature type="compositionally biased region" description="Basic and acidic residues" evidence="2">
    <location>
        <begin position="543"/>
        <end position="552"/>
    </location>
</feature>
<accession>A0AAI9EB27</accession>
<dbReference type="EMBL" id="CAVMBE010000049">
    <property type="protein sequence ID" value="CAK4031491.1"/>
    <property type="molecule type" value="Genomic_DNA"/>
</dbReference>
<feature type="region of interest" description="Disordered" evidence="2">
    <location>
        <begin position="443"/>
        <end position="476"/>
    </location>
</feature>
<evidence type="ECO:0000256" key="1">
    <source>
        <dbReference type="SAM" id="Coils"/>
    </source>
</evidence>
<keyword evidence="4" id="KW-1185">Reference proteome</keyword>
<feature type="region of interest" description="Disordered" evidence="2">
    <location>
        <begin position="529"/>
        <end position="651"/>
    </location>
</feature>
<keyword evidence="1" id="KW-0175">Coiled coil</keyword>
<proteinExistence type="predicted"/>
<feature type="coiled-coil region" evidence="1">
    <location>
        <begin position="349"/>
        <end position="414"/>
    </location>
</feature>
<reference evidence="3" key="1">
    <citation type="submission" date="2023-11" db="EMBL/GenBank/DDBJ databases">
        <authorList>
            <person name="Alioto T."/>
            <person name="Alioto T."/>
            <person name="Gomez Garrido J."/>
        </authorList>
    </citation>
    <scope>NUCLEOTIDE SEQUENCE</scope>
</reference>
<comment type="caution">
    <text evidence="3">The sequence shown here is derived from an EMBL/GenBank/DDBJ whole genome shotgun (WGS) entry which is preliminary data.</text>
</comment>
<dbReference type="AlphaFoldDB" id="A0AAI9EB27"/>
<gene>
    <name evidence="3" type="ORF">LECACI_7A006649</name>
</gene>
<feature type="coiled-coil region" evidence="1">
    <location>
        <begin position="222"/>
        <end position="298"/>
    </location>
</feature>
<organism evidence="3 4">
    <name type="scientific">Lecanosticta acicola</name>
    <dbReference type="NCBI Taxonomy" id="111012"/>
    <lineage>
        <taxon>Eukaryota</taxon>
        <taxon>Fungi</taxon>
        <taxon>Dikarya</taxon>
        <taxon>Ascomycota</taxon>
        <taxon>Pezizomycotina</taxon>
        <taxon>Dothideomycetes</taxon>
        <taxon>Dothideomycetidae</taxon>
        <taxon>Mycosphaerellales</taxon>
        <taxon>Mycosphaerellaceae</taxon>
        <taxon>Lecanosticta</taxon>
    </lineage>
</organism>
<dbReference type="Proteomes" id="UP001296104">
    <property type="component" value="Unassembled WGS sequence"/>
</dbReference>
<evidence type="ECO:0000313" key="4">
    <source>
        <dbReference type="Proteomes" id="UP001296104"/>
    </source>
</evidence>
<name>A0AAI9EB27_9PEZI</name>
<feature type="compositionally biased region" description="Acidic residues" evidence="2">
    <location>
        <begin position="642"/>
        <end position="651"/>
    </location>
</feature>